<comment type="subcellular location">
    <subcellularLocation>
        <location evidence="1">Cytoplasm</location>
    </subcellularLocation>
</comment>
<keyword evidence="6" id="KW-0862">Zinc</keyword>
<dbReference type="GO" id="GO:0031380">
    <property type="term" value="C:nuclear RNA-directed RNA polymerase complex"/>
    <property type="evidence" value="ECO:0007669"/>
    <property type="project" value="TreeGrafter"/>
</dbReference>
<dbReference type="GO" id="GO:0004386">
    <property type="term" value="F:helicase activity"/>
    <property type="evidence" value="ECO:0007669"/>
    <property type="project" value="InterPro"/>
</dbReference>
<dbReference type="GO" id="GO:0008270">
    <property type="term" value="F:zinc ion binding"/>
    <property type="evidence" value="ECO:0007669"/>
    <property type="project" value="UniProtKB-KW"/>
</dbReference>
<evidence type="ECO:0000256" key="5">
    <source>
        <dbReference type="ARBA" id="ARBA00022771"/>
    </source>
</evidence>
<proteinExistence type="predicted"/>
<dbReference type="GO" id="GO:0031048">
    <property type="term" value="P:regulatory ncRNA-mediated heterochromatin formation"/>
    <property type="evidence" value="ECO:0007669"/>
    <property type="project" value="TreeGrafter"/>
</dbReference>
<feature type="compositionally biased region" description="Basic and acidic residues" evidence="8">
    <location>
        <begin position="1"/>
        <end position="11"/>
    </location>
</feature>
<accession>A0A9P0CQ42</accession>
<keyword evidence="4" id="KW-0677">Repeat</keyword>
<evidence type="ECO:0000259" key="9">
    <source>
        <dbReference type="PROSITE" id="PS51981"/>
    </source>
</evidence>
<dbReference type="Pfam" id="PF20173">
    <property type="entry name" value="ZnF_RZ-type"/>
    <property type="match status" value="1"/>
</dbReference>
<feature type="domain" description="RZ-type" evidence="9">
    <location>
        <begin position="1947"/>
        <end position="2016"/>
    </location>
</feature>
<dbReference type="InterPro" id="IPR046439">
    <property type="entry name" value="ZF_RZ_dom"/>
</dbReference>
<keyword evidence="11" id="KW-1185">Reference proteome</keyword>
<evidence type="ECO:0000256" key="2">
    <source>
        <dbReference type="ARBA" id="ARBA00022490"/>
    </source>
</evidence>
<protein>
    <recommendedName>
        <fullName evidence="9">RZ-type domain-containing protein</fullName>
    </recommendedName>
</protein>
<gene>
    <name evidence="10" type="ORF">PSYICH_LOCUS4117</name>
</gene>
<dbReference type="PANTHER" id="PTHR10887">
    <property type="entry name" value="DNA2/NAM7 HELICASE FAMILY"/>
    <property type="match status" value="1"/>
</dbReference>
<dbReference type="CDD" id="cd06008">
    <property type="entry name" value="NF-X1-zinc-finger"/>
    <property type="match status" value="1"/>
</dbReference>
<dbReference type="InterPro" id="IPR057373">
    <property type="entry name" value="ZNFX1"/>
</dbReference>
<dbReference type="PROSITE" id="PS51981">
    <property type="entry name" value="ZF_RZ"/>
    <property type="match status" value="1"/>
</dbReference>
<dbReference type="Gene3D" id="3.40.50.300">
    <property type="entry name" value="P-loop containing nucleotide triphosphate hydrolases"/>
    <property type="match status" value="3"/>
</dbReference>
<feature type="compositionally biased region" description="Low complexity" evidence="8">
    <location>
        <begin position="73"/>
        <end position="83"/>
    </location>
</feature>
<organism evidence="10 11">
    <name type="scientific">Psylliodes chrysocephalus</name>
    <dbReference type="NCBI Taxonomy" id="3402493"/>
    <lineage>
        <taxon>Eukaryota</taxon>
        <taxon>Metazoa</taxon>
        <taxon>Ecdysozoa</taxon>
        <taxon>Arthropoda</taxon>
        <taxon>Hexapoda</taxon>
        <taxon>Insecta</taxon>
        <taxon>Pterygota</taxon>
        <taxon>Neoptera</taxon>
        <taxon>Endopterygota</taxon>
        <taxon>Coleoptera</taxon>
        <taxon>Polyphaga</taxon>
        <taxon>Cucujiformia</taxon>
        <taxon>Chrysomeloidea</taxon>
        <taxon>Chrysomelidae</taxon>
        <taxon>Galerucinae</taxon>
        <taxon>Alticini</taxon>
        <taxon>Psylliodes</taxon>
    </lineage>
</organism>
<dbReference type="SMART" id="SM00438">
    <property type="entry name" value="ZnF_NFX"/>
    <property type="match status" value="6"/>
</dbReference>
<name>A0A9P0CQ42_9CUCU</name>
<dbReference type="Pfam" id="PF13087">
    <property type="entry name" value="AAA_12"/>
    <property type="match status" value="1"/>
</dbReference>
<dbReference type="PANTHER" id="PTHR10887:SF341">
    <property type="entry name" value="NFX1-TYPE ZINC FINGER-CONTAINING PROTEIN 1"/>
    <property type="match status" value="1"/>
</dbReference>
<feature type="region of interest" description="Disordered" evidence="8">
    <location>
        <begin position="1"/>
        <end position="85"/>
    </location>
</feature>
<keyword evidence="7" id="KW-0391">Immunity</keyword>
<evidence type="ECO:0000256" key="6">
    <source>
        <dbReference type="ARBA" id="ARBA00022833"/>
    </source>
</evidence>
<keyword evidence="5" id="KW-0863">Zinc-finger</keyword>
<dbReference type="GO" id="GO:0002376">
    <property type="term" value="P:immune system process"/>
    <property type="evidence" value="ECO:0007669"/>
    <property type="project" value="UniProtKB-KW"/>
</dbReference>
<feature type="compositionally biased region" description="Basic and acidic residues" evidence="8">
    <location>
        <begin position="52"/>
        <end position="66"/>
    </location>
</feature>
<reference evidence="10" key="1">
    <citation type="submission" date="2022-01" db="EMBL/GenBank/DDBJ databases">
        <authorList>
            <person name="King R."/>
        </authorList>
    </citation>
    <scope>NUCLEOTIDE SEQUENCE</scope>
</reference>
<dbReference type="OrthoDB" id="2423195at2759"/>
<evidence type="ECO:0000313" key="10">
    <source>
        <dbReference type="EMBL" id="CAH1102677.1"/>
    </source>
</evidence>
<dbReference type="InterPro" id="IPR000967">
    <property type="entry name" value="Znf_NFX1"/>
</dbReference>
<dbReference type="InterPro" id="IPR045055">
    <property type="entry name" value="DNA2/NAM7-like"/>
</dbReference>
<evidence type="ECO:0000256" key="1">
    <source>
        <dbReference type="ARBA" id="ARBA00004496"/>
    </source>
</evidence>
<feature type="compositionally biased region" description="Basic and acidic residues" evidence="8">
    <location>
        <begin position="20"/>
        <end position="42"/>
    </location>
</feature>
<dbReference type="Pfam" id="PF13086">
    <property type="entry name" value="AAA_11"/>
    <property type="match status" value="1"/>
</dbReference>
<dbReference type="InterPro" id="IPR047187">
    <property type="entry name" value="SF1_C_Upf1"/>
</dbReference>
<keyword evidence="2" id="KW-0963">Cytoplasm</keyword>
<dbReference type="GO" id="GO:0005737">
    <property type="term" value="C:cytoplasm"/>
    <property type="evidence" value="ECO:0007669"/>
    <property type="project" value="UniProtKB-SubCell"/>
</dbReference>
<dbReference type="CDD" id="cd18808">
    <property type="entry name" value="SF1_C_Upf1"/>
    <property type="match status" value="1"/>
</dbReference>
<evidence type="ECO:0000256" key="7">
    <source>
        <dbReference type="ARBA" id="ARBA00022859"/>
    </source>
</evidence>
<dbReference type="SUPFAM" id="SSF52540">
    <property type="entry name" value="P-loop containing nucleoside triphosphate hydrolases"/>
    <property type="match status" value="1"/>
</dbReference>
<keyword evidence="3" id="KW-0479">Metal-binding</keyword>
<dbReference type="EMBL" id="OV651825">
    <property type="protein sequence ID" value="CAH1102677.1"/>
    <property type="molecule type" value="Genomic_DNA"/>
</dbReference>
<dbReference type="Pfam" id="PF25396">
    <property type="entry name" value="ZNFX1"/>
    <property type="match status" value="1"/>
</dbReference>
<evidence type="ECO:0000256" key="3">
    <source>
        <dbReference type="ARBA" id="ARBA00022723"/>
    </source>
</evidence>
<dbReference type="InterPro" id="IPR041677">
    <property type="entry name" value="DNA2/NAM7_AAA_11"/>
</dbReference>
<dbReference type="FunFam" id="3.40.50.300:FF:000742">
    <property type="entry name" value="NFX1-type zinc finger-containing protein 1"/>
    <property type="match status" value="1"/>
</dbReference>
<dbReference type="InterPro" id="IPR041679">
    <property type="entry name" value="DNA2/NAM7-like_C"/>
</dbReference>
<evidence type="ECO:0000256" key="8">
    <source>
        <dbReference type="SAM" id="MobiDB-lite"/>
    </source>
</evidence>
<dbReference type="Proteomes" id="UP001153636">
    <property type="component" value="Chromosome 13"/>
</dbReference>
<evidence type="ECO:0000256" key="4">
    <source>
        <dbReference type="ARBA" id="ARBA00022737"/>
    </source>
</evidence>
<evidence type="ECO:0000313" key="11">
    <source>
        <dbReference type="Proteomes" id="UP001153636"/>
    </source>
</evidence>
<sequence>MQRNQHNDNKNPRNGGGRNIRSEDNWRDKKEDIGNISEEGRRPINYTNHPRRNIDNDNEERRRDNQIYHPSRRNQNFNENRNFGGPPKIGFRKIQELLNNNNLEEVVFCLTNERKGIRALMENDNLGPDLIVLSVKLLARVCGCSFGATKTHLLQTVIDSGFARVLTQFISSLPIQSDREKKFNAFFWNDAENFCLNVVCLVKTLNNLIPMSSCEANLKLLKALTFTMTNLQGVHISDKIKNEFKDLSDIVEKVWNDIQTKKENTGTDEDTYIEPPDNFRDIGVYPNTHEITSQQHVFLRPNVIKGPYRDIEHYLDVQYRLYREDFVQPLRNGICKYLEDPKTKLENIRTYRNVQFLNRETISDQNCYRLQYDFSNEKKSFEFENSKRFMYGSLLCFTRDNFRTILFGTVAGRDLDTLSKGQLIVGFRNNAIVPQTIIGPQFLMLESKVFFEPYYQVLNALKNMSTIHFPMERYIILVESEAKPPEYLKTPLELLPKGQWPEISETPSQVLPSEQRTVIPLEYNENIVDGLNAGQREAFEAALTKEFVIIQGPPGTGKTFLGLKIARTLLENMKRWYRKTPMLVICYTNHALDQFLEGLLPVTDELIRIGSQSKNKNIEQFNIRNHRSQFRNHTLQEKRREVANYLSHIDSIKHNLNEIDRYTRIVDFSVFANIFNFRGTWFERATSDNILNWLFEEGHNAMPNRMEGPVEGYQENEEVTTNEENRRLEIENEENLDTRFEEIEDIFKNIEINPFKELIGLKSLRDRRSELLKEYDYLQKNEIISPREKYFQEDRMQMELYMIENYLDVLIFRLLQGQKNKNKSIQPEFIDMRNPYNMPYDLRWQCYFYWLELYKKSLHHDREVLIRDFQRIYGVYKEMQEMEDTQTMKEALVIGMTTTCAARHQSSLQALKIPIVIVEEAAEILESHIIVALTPHCEHLILIGDHQQLKPSTANYKIETKFKLGVSLFERMILNNIQCHTLNIQHRMRPEIANLIRPAIYPVLEDGDSVQERDHVKGIEHNLFFIDHNEEEQVCKDNSKKNVHEATFLMQLAKHLILNGYKPDQIVVLAAYLGQMFELQRHRRNYSHILKDVRIAVLDNYQGEESDIVLLSLVRNNHENSIGFLKLENRVCVALSRAKNGLYIMGNMNLLCSNSEIWPKIQETLRQQQAIGTHLTLRCVIHRHKVTRVSTADDFAKLPEGGCDLLCETPLNCGHVCTRLCHIEDREHANYDCREPCEKILCDDQTHVCSKLCYERCGRCSYVVKRQLPCDHTVNIACHLDPTTYKCTITVETTLPCDHITMIPCSADKETFNCPFPCDTRVEPCGHSCEKKCHFISDPDHLNYSCRKQCDKSCKGCTAEEPHICPKFCYEECGNCLAPVRKTRSCGHMFDMGCSINPEDIECKKRCKKILDCGHKCKETCGDPCEPCKEQVEKIVPDCNHKIKMNCFEPPNRKLCKGKCPRLLPCGHVCDKKCNEDCTQECKEIVDCCITSPCGHIITKIACHLKTDHDDKILVENCTEPCNAQLTCKHKCSGSCSQCYHGRFHQRCQEKCGVILVCNHECPIPCREACKPCRKPCEYRCVHSKCKKLCGDPCTPCKEICQRKCEHQRCKKRCGELCSVEPCTLPCPKRIKKCGHSCVGFCGDPCPKLCRLCDADELTEIFFGTEDDEDARFVLLLDCGHVMESTGMMNWLDQNRGNVDEDQKIQPLVCPKCKTVIKKSARYSDYVKKSMKDLKDVKMKFYGKPKEIEIIKYRIQEKLSKMYEGNRETTTISSLRASRLNIKTRKTIGIGNSAFVKIKTTLTDRLLSSKDNRRQNIDKMDLDAIRMKVELMQLVMEPLEKEKLCLLDLTLSNNHVSLIMEFLGKHIDSITEQEVIDIGLEINRLHRFIQFERLGYKPYLQQPGVQAKVDATILLLNKHGRYDDDQDKIIKNSLEELKVLTSSKIALTDAEKFEIVKAVGLTTGHWYKCPNGHPYAIGECGGANQESSCYECGAPIGGRSHRLAPGNDVATDMDGATYPAWSEQANMANYQL</sequence>
<dbReference type="InterPro" id="IPR027417">
    <property type="entry name" value="P-loop_NTPase"/>
</dbReference>